<protein>
    <submittedName>
        <fullName evidence="1">Uncharacterized protein</fullName>
    </submittedName>
</protein>
<proteinExistence type="predicted"/>
<organism evidence="1 2">
    <name type="scientific">Clonorchis sinensis</name>
    <name type="common">Chinese liver fluke</name>
    <dbReference type="NCBI Taxonomy" id="79923"/>
    <lineage>
        <taxon>Eukaryota</taxon>
        <taxon>Metazoa</taxon>
        <taxon>Spiralia</taxon>
        <taxon>Lophotrochozoa</taxon>
        <taxon>Platyhelminthes</taxon>
        <taxon>Trematoda</taxon>
        <taxon>Digenea</taxon>
        <taxon>Opisthorchiida</taxon>
        <taxon>Opisthorchiata</taxon>
        <taxon>Opisthorchiidae</taxon>
        <taxon>Clonorchis</taxon>
    </lineage>
</organism>
<dbReference type="Proteomes" id="UP000008909">
    <property type="component" value="Unassembled WGS sequence"/>
</dbReference>
<gene>
    <name evidence="1" type="ORF">CLF_100108</name>
</gene>
<name>G7Y2P2_CLOSI</name>
<sequence length="351" mass="39987">MWELSVHTHNATQFINDNNSGVHTDSQTPVDNGEKWCFKVSSVRTVYVPVSRGSNPVMPYKRSLLETTSNSTCPGSFTVIMDTYFQFIRFNLNITNIRHVDEALQAITVYKHGSITIAKVSGCGFMGRKAKQQVQAALHFSSKVFFSFGEDFLFSGSQTTVESCDEKFITTNTRQFAICMFVTYYKVPLEARPVPPLTVRAQRSLPIKLELFYTKISYHFAHCFRATGLTGTIKEIWLAFRYNKCSGLRLLSDCFGATGLISTIKEIWLAFRVLRRLAHATIGDREDRRHKMEDVVREDLADTIYVLDVLKCESIWRALQEMIIHRNDPRIATAQFMHLSDAVIPIGRRAA</sequence>
<reference evidence="1" key="1">
    <citation type="journal article" date="2011" name="Genome Biol.">
        <title>The draft genome of the carcinogenic human liver fluke Clonorchis sinensis.</title>
        <authorList>
            <person name="Wang X."/>
            <person name="Chen W."/>
            <person name="Huang Y."/>
            <person name="Sun J."/>
            <person name="Men J."/>
            <person name="Liu H."/>
            <person name="Luo F."/>
            <person name="Guo L."/>
            <person name="Lv X."/>
            <person name="Deng C."/>
            <person name="Zhou C."/>
            <person name="Fan Y."/>
            <person name="Li X."/>
            <person name="Huang L."/>
            <person name="Hu Y."/>
            <person name="Liang C."/>
            <person name="Hu X."/>
            <person name="Xu J."/>
            <person name="Yu X."/>
        </authorList>
    </citation>
    <scope>NUCLEOTIDE SEQUENCE [LARGE SCALE GENOMIC DNA]</scope>
    <source>
        <strain evidence="1">Henan</strain>
    </source>
</reference>
<dbReference type="EMBL" id="DF142831">
    <property type="protein sequence ID" value="GAA47229.1"/>
    <property type="molecule type" value="Genomic_DNA"/>
</dbReference>
<accession>G7Y2P2</accession>
<keyword evidence="2" id="KW-1185">Reference proteome</keyword>
<evidence type="ECO:0000313" key="2">
    <source>
        <dbReference type="Proteomes" id="UP000008909"/>
    </source>
</evidence>
<dbReference type="AlphaFoldDB" id="G7Y2P2"/>
<reference key="2">
    <citation type="submission" date="2011-10" db="EMBL/GenBank/DDBJ databases">
        <title>The genome and transcriptome sequence of Clonorchis sinensis provide insights into the carcinogenic liver fluke.</title>
        <authorList>
            <person name="Wang X."/>
            <person name="Huang Y."/>
            <person name="Chen W."/>
            <person name="Liu H."/>
            <person name="Guo L."/>
            <person name="Chen Y."/>
            <person name="Luo F."/>
            <person name="Zhou W."/>
            <person name="Sun J."/>
            <person name="Mao Q."/>
            <person name="Liang P."/>
            <person name="Zhou C."/>
            <person name="Tian Y."/>
            <person name="Men J."/>
            <person name="Lv X."/>
            <person name="Huang L."/>
            <person name="Zhou J."/>
            <person name="Hu Y."/>
            <person name="Li R."/>
            <person name="Zhang F."/>
            <person name="Lei H."/>
            <person name="Li X."/>
            <person name="Hu X."/>
            <person name="Liang C."/>
            <person name="Xu J."/>
            <person name="Wu Z."/>
            <person name="Yu X."/>
        </authorList>
    </citation>
    <scope>NUCLEOTIDE SEQUENCE</scope>
    <source>
        <strain>Henan</strain>
    </source>
</reference>
<evidence type="ECO:0000313" key="1">
    <source>
        <dbReference type="EMBL" id="GAA47229.1"/>
    </source>
</evidence>